<dbReference type="GO" id="GO:0016051">
    <property type="term" value="P:carbohydrate biosynthetic process"/>
    <property type="evidence" value="ECO:0007669"/>
    <property type="project" value="InterPro"/>
</dbReference>
<dbReference type="InterPro" id="IPR013974">
    <property type="entry name" value="SAF"/>
</dbReference>
<dbReference type="InterPro" id="IPR013785">
    <property type="entry name" value="Aldolase_TIM"/>
</dbReference>
<dbReference type="PATRIC" id="fig|67855.3.peg.1634"/>
<dbReference type="GO" id="GO:0047444">
    <property type="term" value="F:N-acylneuraminate-9-phosphate synthase activity"/>
    <property type="evidence" value="ECO:0007669"/>
    <property type="project" value="TreeGrafter"/>
</dbReference>
<dbReference type="STRING" id="67855.RO21_07960"/>
<dbReference type="InterPro" id="IPR051690">
    <property type="entry name" value="PseI-like"/>
</dbReference>
<dbReference type="EMBL" id="JWIZ01000048">
    <property type="protein sequence ID" value="KMK51130.1"/>
    <property type="molecule type" value="Genomic_DNA"/>
</dbReference>
<dbReference type="Proteomes" id="UP000036270">
    <property type="component" value="Unassembled WGS sequence"/>
</dbReference>
<keyword evidence="3" id="KW-1185">Reference proteome</keyword>
<dbReference type="Gene3D" id="3.20.20.70">
    <property type="entry name" value="Aldolase class I"/>
    <property type="match status" value="1"/>
</dbReference>
<dbReference type="CDD" id="cd11615">
    <property type="entry name" value="SAF_NeuB_like"/>
    <property type="match status" value="1"/>
</dbReference>
<evidence type="ECO:0000313" key="3">
    <source>
        <dbReference type="Proteomes" id="UP000036270"/>
    </source>
</evidence>
<evidence type="ECO:0000313" key="2">
    <source>
        <dbReference type="EMBL" id="KMK51130.1"/>
    </source>
</evidence>
<comment type="caution">
    <text evidence="2">The sequence shown here is derived from an EMBL/GenBank/DDBJ whole genome shotgun (WGS) entry which is preliminary data.</text>
</comment>
<dbReference type="SUPFAM" id="SSF51269">
    <property type="entry name" value="AFP III-like domain"/>
    <property type="match status" value="1"/>
</dbReference>
<protein>
    <submittedName>
        <fullName evidence="2">N-acetyl neuramic acid synthetase NeuB</fullName>
    </submittedName>
</protein>
<gene>
    <name evidence="2" type="ORF">RO21_07960</name>
</gene>
<dbReference type="Gene3D" id="3.90.1210.10">
    <property type="entry name" value="Antifreeze-like/N-acetylneuraminic acid synthase C-terminal domain"/>
    <property type="match status" value="1"/>
</dbReference>
<dbReference type="InterPro" id="IPR057736">
    <property type="entry name" value="SAF_PseI/NeuA/NeuB"/>
</dbReference>
<reference evidence="2 3" key="1">
    <citation type="submission" date="2014-12" db="EMBL/GenBank/DDBJ databases">
        <title>Reclassification of Actinobacillus muris as Muribacter muris.</title>
        <authorList>
            <person name="Christensen H."/>
            <person name="Nicklas W."/>
            <person name="Bisgaard M."/>
        </authorList>
    </citation>
    <scope>NUCLEOTIDE SEQUENCE [LARGE SCALE GENOMIC DNA]</scope>
    <source>
        <strain evidence="2 3">Ackerman80-443D</strain>
    </source>
</reference>
<dbReference type="InterPro" id="IPR006190">
    <property type="entry name" value="SAF_AFP_Neu5Ac"/>
</dbReference>
<dbReference type="SUPFAM" id="SSF51569">
    <property type="entry name" value="Aldolase"/>
    <property type="match status" value="1"/>
</dbReference>
<organism evidence="2 3">
    <name type="scientific">Muribacter muris</name>
    <dbReference type="NCBI Taxonomy" id="67855"/>
    <lineage>
        <taxon>Bacteria</taxon>
        <taxon>Pseudomonadati</taxon>
        <taxon>Pseudomonadota</taxon>
        <taxon>Gammaproteobacteria</taxon>
        <taxon>Pasteurellales</taxon>
        <taxon>Pasteurellaceae</taxon>
        <taxon>Muribacter</taxon>
    </lineage>
</organism>
<dbReference type="PANTHER" id="PTHR42966:SF1">
    <property type="entry name" value="SIALIC ACID SYNTHASE"/>
    <property type="match status" value="1"/>
</dbReference>
<accession>A0A0J5P5T2</accession>
<sequence length="346" mass="38496">MSKVFIVAEIGCNHNGDPQLAKKMVDVAKACGVDAVKFQTFKADKLISKYAPKAEYQKVTTGTADSQLEMTRKLELPYEEFIKLEAYARSLGLAVFSTPFDFESIDFLAAQQQKVWKIPSGELTNLPYLEKIARLPIADKTIVISTGMATIEEINAALKVLEDNGVAKQAITILHCNTEYPTPYEDVNLNAFHHLKREFGEYRLGFSDHSAGYFAGIAAVPYGITFIEKHFTLDKNFEGPDHKASVTPDELTLLCEGIRAVEKALGSVEKLVTASEAKNKIVARKSIIAARPIKKGEMFTTENLTTKRPGNGISPMYWYDILGKAAEQDFEEDQLIQDSRFDNQPV</sequence>
<dbReference type="InterPro" id="IPR020007">
    <property type="entry name" value="NeuB/NeuA"/>
</dbReference>
<proteinExistence type="predicted"/>
<name>A0A0J5P5T2_9PAST</name>
<dbReference type="InterPro" id="IPR036732">
    <property type="entry name" value="AFP_Neu5c_C_sf"/>
</dbReference>
<dbReference type="Pfam" id="PF03102">
    <property type="entry name" value="NeuB"/>
    <property type="match status" value="1"/>
</dbReference>
<evidence type="ECO:0000259" key="1">
    <source>
        <dbReference type="PROSITE" id="PS50844"/>
    </source>
</evidence>
<dbReference type="AlphaFoldDB" id="A0A0J5P5T2"/>
<dbReference type="InterPro" id="IPR013132">
    <property type="entry name" value="PseI/NeuA/B-like_N"/>
</dbReference>
<dbReference type="NCBIfam" id="TIGR03569">
    <property type="entry name" value="NeuB_NnaB"/>
    <property type="match status" value="1"/>
</dbReference>
<dbReference type="PROSITE" id="PS50844">
    <property type="entry name" value="AFP_LIKE"/>
    <property type="match status" value="1"/>
</dbReference>
<dbReference type="SMART" id="SM00858">
    <property type="entry name" value="SAF"/>
    <property type="match status" value="1"/>
</dbReference>
<dbReference type="Pfam" id="PF08666">
    <property type="entry name" value="SAF"/>
    <property type="match status" value="1"/>
</dbReference>
<feature type="domain" description="AFP-like" evidence="1">
    <location>
        <begin position="286"/>
        <end position="344"/>
    </location>
</feature>
<dbReference type="PANTHER" id="PTHR42966">
    <property type="entry name" value="N-ACETYLNEURAMINATE SYNTHASE"/>
    <property type="match status" value="1"/>
</dbReference>
<dbReference type="RefSeq" id="WP_047977267.1">
    <property type="nucleotide sequence ID" value="NZ_JWIZ01000048.1"/>
</dbReference>